<dbReference type="EMBL" id="PDLN01000017">
    <property type="protein sequence ID" value="RDW62790.1"/>
    <property type="molecule type" value="Genomic_DNA"/>
</dbReference>
<sequence length="902" mass="99551">MAGDGARDGYPWMSSQRGIESPSANRYSTVSALSSPGTPDMGFTSHRSSTVSLPTPEERPQEVVDVSHVRLPSEGGSGVTSPSYDSSTQTRISLPESLRAGTPASPTSRTFNPFARIANTAYEPISAARRPSLSKPGARRFSTKKKVGIITDSSIPEEEIDMGLLQYAAPFSSRGTAYKPLGGTEDDDFHVTSPVAAGFDISSFAGPLTPHSEAQLQELHLQEAQGILTGGLGAGFKPGATLKSAELFATADPAAAGTVSRTLSRRISQRVSSHSARLQRTATIRDLGQNEANKRGEIIEVIMEDAPVDLSTYEGGNASTTDFEMLDDASKRKSTMRSRNVEVFYPQANWRPFSMRWPYLAALIMLSVVLASAQEYVYQKSMIKPLYEFNRPSDLKTWDYFCFKYLPTLIAVAFGVLWQITDFEVKRLEAYYQLSKSGGALAAESINVDYITFFDFLRPIRALRCKHHAVVVSSCATLLAVSLVPTLQSSSVVLSPNRLAREADPDGLKNIRMSGVFSRLLSVVLLLVALLGCVLLWQLQRRRSGLVADVKGIAGIAAMANRSHILMDFKDMDTATPEMIYHKLKDHRYTLQNSSLAPDDQVPLTRQEKDRYDQQQRKTNPHPFMLRLPVGIMVILGMLLFMGLIPVVLFTNANIITDKAPWFVTGLAVCIKLAWGSIETDVRMMEPFYLLSKRHAAPKVLTLDYSSMPFAWMPLCAFLNGHLLMGLVGLGSVLAEVLTVCAISFSGVAGRDFTSSPGPHVNYTKANSDLAHNASEETLLSFWLSFGLAYFILAFLSLVAIFVYARRRHTFLPRQPNTIASILAYIHQSKMLYDFVGTEKMNNDEMVTHLEQIGKKYGVGWFTGRDGEVHCGVDEEELVSGYKHGDDARKASMPWSTDWEHY</sequence>
<feature type="transmembrane region" description="Helical" evidence="2">
    <location>
        <begin position="782"/>
        <end position="805"/>
    </location>
</feature>
<keyword evidence="4" id="KW-1185">Reference proteome</keyword>
<protein>
    <submittedName>
        <fullName evidence="3">Uncharacterized protein</fullName>
    </submittedName>
</protein>
<feature type="transmembrane region" description="Helical" evidence="2">
    <location>
        <begin position="660"/>
        <end position="678"/>
    </location>
</feature>
<dbReference type="PANTHER" id="PTHR37544:SF3">
    <property type="entry name" value="SPRAY"/>
    <property type="match status" value="1"/>
</dbReference>
<evidence type="ECO:0000256" key="1">
    <source>
        <dbReference type="SAM" id="MobiDB-lite"/>
    </source>
</evidence>
<feature type="compositionally biased region" description="Polar residues" evidence="1">
    <location>
        <begin position="79"/>
        <end position="92"/>
    </location>
</feature>
<comment type="caution">
    <text evidence="3">The sequence shown here is derived from an EMBL/GenBank/DDBJ whole genome shotgun (WGS) entry which is preliminary data.</text>
</comment>
<dbReference type="AlphaFoldDB" id="A0A3D8QMB9"/>
<dbReference type="Proteomes" id="UP000256328">
    <property type="component" value="Unassembled WGS sequence"/>
</dbReference>
<dbReference type="Pfam" id="PF11915">
    <property type="entry name" value="DUF3433"/>
    <property type="match status" value="2"/>
</dbReference>
<keyword evidence="2" id="KW-0812">Transmembrane</keyword>
<feature type="region of interest" description="Disordered" evidence="1">
    <location>
        <begin position="1"/>
        <end position="111"/>
    </location>
</feature>
<keyword evidence="2" id="KW-1133">Transmembrane helix</keyword>
<keyword evidence="2" id="KW-0472">Membrane</keyword>
<dbReference type="OrthoDB" id="3248909at2759"/>
<evidence type="ECO:0000313" key="3">
    <source>
        <dbReference type="EMBL" id="RDW62790.1"/>
    </source>
</evidence>
<feature type="transmembrane region" description="Helical" evidence="2">
    <location>
        <begin position="516"/>
        <end position="537"/>
    </location>
</feature>
<feature type="transmembrane region" description="Helical" evidence="2">
    <location>
        <begin position="357"/>
        <end position="377"/>
    </location>
</feature>
<dbReference type="PANTHER" id="PTHR37544">
    <property type="entry name" value="SPRAY-RELATED"/>
    <property type="match status" value="1"/>
</dbReference>
<dbReference type="InterPro" id="IPR021840">
    <property type="entry name" value="DUF3433"/>
</dbReference>
<feature type="region of interest" description="Disordered" evidence="1">
    <location>
        <begin position="597"/>
        <end position="616"/>
    </location>
</feature>
<reference evidence="3 4" key="1">
    <citation type="journal article" date="2018" name="IMA Fungus">
        <title>IMA Genome-F 9: Draft genome sequence of Annulohypoxylon stygium, Aspergillus mulundensis, Berkeleyomyces basicola (syn. Thielaviopsis basicola), Ceratocystis smalleyi, two Cercospora beticola strains, Coleophoma cylindrospora, Fusarium fracticaudum, Phialophora cf. hyalina, and Morchella septimelata.</title>
        <authorList>
            <person name="Wingfield B.D."/>
            <person name="Bills G.F."/>
            <person name="Dong Y."/>
            <person name="Huang W."/>
            <person name="Nel W.J."/>
            <person name="Swalarsk-Parry B.S."/>
            <person name="Vaghefi N."/>
            <person name="Wilken P.M."/>
            <person name="An Z."/>
            <person name="de Beer Z.W."/>
            <person name="De Vos L."/>
            <person name="Chen L."/>
            <person name="Duong T.A."/>
            <person name="Gao Y."/>
            <person name="Hammerbacher A."/>
            <person name="Kikkert J.R."/>
            <person name="Li Y."/>
            <person name="Li H."/>
            <person name="Li K."/>
            <person name="Li Q."/>
            <person name="Liu X."/>
            <person name="Ma X."/>
            <person name="Naidoo K."/>
            <person name="Pethybridge S.J."/>
            <person name="Sun J."/>
            <person name="Steenkamp E.T."/>
            <person name="van der Nest M.A."/>
            <person name="van Wyk S."/>
            <person name="Wingfield M.J."/>
            <person name="Xiong C."/>
            <person name="Yue Q."/>
            <person name="Zhang X."/>
        </authorList>
    </citation>
    <scope>NUCLEOTIDE SEQUENCE [LARGE SCALE GENOMIC DNA]</scope>
    <source>
        <strain evidence="3 4">BP5796</strain>
    </source>
</reference>
<evidence type="ECO:0000313" key="4">
    <source>
        <dbReference type="Proteomes" id="UP000256328"/>
    </source>
</evidence>
<accession>A0A3D8QMB9</accession>
<organism evidence="3 4">
    <name type="scientific">Coleophoma crateriformis</name>
    <dbReference type="NCBI Taxonomy" id="565419"/>
    <lineage>
        <taxon>Eukaryota</taxon>
        <taxon>Fungi</taxon>
        <taxon>Dikarya</taxon>
        <taxon>Ascomycota</taxon>
        <taxon>Pezizomycotina</taxon>
        <taxon>Leotiomycetes</taxon>
        <taxon>Helotiales</taxon>
        <taxon>Dermateaceae</taxon>
        <taxon>Coleophoma</taxon>
    </lineage>
</organism>
<evidence type="ECO:0000256" key="2">
    <source>
        <dbReference type="SAM" id="Phobius"/>
    </source>
</evidence>
<feature type="transmembrane region" description="Helical" evidence="2">
    <location>
        <begin position="398"/>
        <end position="420"/>
    </location>
</feature>
<feature type="compositionally biased region" description="Basic and acidic residues" evidence="1">
    <location>
        <begin position="56"/>
        <end position="68"/>
    </location>
</feature>
<feature type="transmembrane region" description="Helical" evidence="2">
    <location>
        <begin position="723"/>
        <end position="745"/>
    </location>
</feature>
<feature type="compositionally biased region" description="Polar residues" evidence="1">
    <location>
        <begin position="13"/>
        <end position="37"/>
    </location>
</feature>
<feature type="transmembrane region" description="Helical" evidence="2">
    <location>
        <begin position="624"/>
        <end position="648"/>
    </location>
</feature>
<gene>
    <name evidence="3" type="ORF">BP5796_11092</name>
</gene>
<feature type="compositionally biased region" description="Basic and acidic residues" evidence="1">
    <location>
        <begin position="606"/>
        <end position="616"/>
    </location>
</feature>
<proteinExistence type="predicted"/>
<name>A0A3D8QMB9_9HELO</name>